<dbReference type="GO" id="GO:0043409">
    <property type="term" value="P:negative regulation of MAPK cascade"/>
    <property type="evidence" value="ECO:0007669"/>
    <property type="project" value="TreeGrafter"/>
</dbReference>
<dbReference type="Pfam" id="PF00782">
    <property type="entry name" value="DSPc"/>
    <property type="match status" value="2"/>
</dbReference>
<protein>
    <recommendedName>
        <fullName evidence="2">protein-tyrosine-phosphatase</fullName>
        <ecNumber evidence="2">3.1.3.48</ecNumber>
    </recommendedName>
</protein>
<evidence type="ECO:0000313" key="7">
    <source>
        <dbReference type="EMBL" id="KZV99671.1"/>
    </source>
</evidence>
<dbReference type="EMBL" id="KV425907">
    <property type="protein sequence ID" value="KZV99671.1"/>
    <property type="molecule type" value="Genomic_DNA"/>
</dbReference>
<dbReference type="InterPro" id="IPR029021">
    <property type="entry name" value="Prot-tyrosine_phosphatase-like"/>
</dbReference>
<evidence type="ECO:0000256" key="3">
    <source>
        <dbReference type="ARBA" id="ARBA00022801"/>
    </source>
</evidence>
<dbReference type="OrthoDB" id="2017893at2759"/>
<dbReference type="PROSITE" id="PS50054">
    <property type="entry name" value="TYR_PHOSPHATASE_DUAL"/>
    <property type="match status" value="1"/>
</dbReference>
<name>A0A165MS03_EXIGL</name>
<proteinExistence type="inferred from homology"/>
<dbReference type="GO" id="GO:0005737">
    <property type="term" value="C:cytoplasm"/>
    <property type="evidence" value="ECO:0007669"/>
    <property type="project" value="TreeGrafter"/>
</dbReference>
<feature type="domain" description="Tyrosine-protein phosphatase" evidence="5">
    <location>
        <begin position="21"/>
        <end position="176"/>
    </location>
</feature>
<comment type="similarity">
    <text evidence="1">Belongs to the protein-tyrosine phosphatase family. Non-receptor class dual specificity subfamily.</text>
</comment>
<dbReference type="EC" id="3.1.3.48" evidence="2"/>
<sequence length="206" mass="23118">MNPRLQRLLMISGPQVSDGGNMHEIVPGLWLGSWNAANDATELKRMGITHILSVGRFELPHNFQRLQIPVDDEPEADLLSHFADTSAFIDSALQSDGRILVHCQAGISTSFEFFSCRTVTPHRTGRSATVVAAYFIATYRLTPESALDLIRERRSFIWPNEGFLRQLATIHATQCADNTATPLQYIQRTARRVVHSFMGVLEPTRQ</sequence>
<organism evidence="7 8">
    <name type="scientific">Exidia glandulosa HHB12029</name>
    <dbReference type="NCBI Taxonomy" id="1314781"/>
    <lineage>
        <taxon>Eukaryota</taxon>
        <taxon>Fungi</taxon>
        <taxon>Dikarya</taxon>
        <taxon>Basidiomycota</taxon>
        <taxon>Agaricomycotina</taxon>
        <taxon>Agaricomycetes</taxon>
        <taxon>Auriculariales</taxon>
        <taxon>Exidiaceae</taxon>
        <taxon>Exidia</taxon>
    </lineage>
</organism>
<evidence type="ECO:0000256" key="1">
    <source>
        <dbReference type="ARBA" id="ARBA00008601"/>
    </source>
</evidence>
<dbReference type="SMART" id="SM00195">
    <property type="entry name" value="DSPc"/>
    <property type="match status" value="1"/>
</dbReference>
<keyword evidence="4" id="KW-0904">Protein phosphatase</keyword>
<dbReference type="Gene3D" id="3.90.190.10">
    <property type="entry name" value="Protein tyrosine phosphatase superfamily"/>
    <property type="match status" value="1"/>
</dbReference>
<dbReference type="STRING" id="1314781.A0A165MS03"/>
<evidence type="ECO:0000259" key="6">
    <source>
        <dbReference type="PROSITE" id="PS50056"/>
    </source>
</evidence>
<reference evidence="7 8" key="1">
    <citation type="journal article" date="2016" name="Mol. Biol. Evol.">
        <title>Comparative Genomics of Early-Diverging Mushroom-Forming Fungi Provides Insights into the Origins of Lignocellulose Decay Capabilities.</title>
        <authorList>
            <person name="Nagy L.G."/>
            <person name="Riley R."/>
            <person name="Tritt A."/>
            <person name="Adam C."/>
            <person name="Daum C."/>
            <person name="Floudas D."/>
            <person name="Sun H."/>
            <person name="Yadav J.S."/>
            <person name="Pangilinan J."/>
            <person name="Larsson K.H."/>
            <person name="Matsuura K."/>
            <person name="Barry K."/>
            <person name="Labutti K."/>
            <person name="Kuo R."/>
            <person name="Ohm R.A."/>
            <person name="Bhattacharya S.S."/>
            <person name="Shirouzu T."/>
            <person name="Yoshinaga Y."/>
            <person name="Martin F.M."/>
            <person name="Grigoriev I.V."/>
            <person name="Hibbett D.S."/>
        </authorList>
    </citation>
    <scope>NUCLEOTIDE SEQUENCE [LARGE SCALE GENOMIC DNA]</scope>
    <source>
        <strain evidence="7 8">HHB12029</strain>
    </source>
</reference>
<dbReference type="CDD" id="cd14498">
    <property type="entry name" value="DSP"/>
    <property type="match status" value="1"/>
</dbReference>
<dbReference type="PROSITE" id="PS50056">
    <property type="entry name" value="TYR_PHOSPHATASE_2"/>
    <property type="match status" value="1"/>
</dbReference>
<dbReference type="GO" id="GO:0004725">
    <property type="term" value="F:protein tyrosine phosphatase activity"/>
    <property type="evidence" value="ECO:0007669"/>
    <property type="project" value="UniProtKB-EC"/>
</dbReference>
<accession>A0A165MS03</accession>
<dbReference type="PANTHER" id="PTHR10159">
    <property type="entry name" value="DUAL SPECIFICITY PROTEIN PHOSPHATASE"/>
    <property type="match status" value="1"/>
</dbReference>
<evidence type="ECO:0000256" key="4">
    <source>
        <dbReference type="ARBA" id="ARBA00022912"/>
    </source>
</evidence>
<dbReference type="Proteomes" id="UP000077266">
    <property type="component" value="Unassembled WGS sequence"/>
</dbReference>
<dbReference type="PRINTS" id="PR01908">
    <property type="entry name" value="ADSPHPHTASE"/>
</dbReference>
<evidence type="ECO:0000256" key="2">
    <source>
        <dbReference type="ARBA" id="ARBA00013064"/>
    </source>
</evidence>
<dbReference type="AlphaFoldDB" id="A0A165MS03"/>
<evidence type="ECO:0000313" key="8">
    <source>
        <dbReference type="Proteomes" id="UP000077266"/>
    </source>
</evidence>
<dbReference type="InterPro" id="IPR000340">
    <property type="entry name" value="Dual-sp_phosphatase_cat-dom"/>
</dbReference>
<keyword evidence="8" id="KW-1185">Reference proteome</keyword>
<dbReference type="InterPro" id="IPR000387">
    <property type="entry name" value="Tyr_Pase_dom"/>
</dbReference>
<dbReference type="PANTHER" id="PTHR10159:SF519">
    <property type="entry name" value="DUAL SPECIFICITY PROTEIN PHOSPHATASE MPK3"/>
    <property type="match status" value="1"/>
</dbReference>
<keyword evidence="3" id="KW-0378">Hydrolase</keyword>
<dbReference type="InParanoid" id="A0A165MS03"/>
<dbReference type="InterPro" id="IPR020422">
    <property type="entry name" value="TYR_PHOSPHATASE_DUAL_dom"/>
</dbReference>
<gene>
    <name evidence="7" type="ORF">EXIGLDRAFT_214106</name>
</gene>
<evidence type="ECO:0000259" key="5">
    <source>
        <dbReference type="PROSITE" id="PS50054"/>
    </source>
</evidence>
<feature type="domain" description="Tyrosine specific protein phosphatases" evidence="6">
    <location>
        <begin position="80"/>
        <end position="154"/>
    </location>
</feature>
<dbReference type="SUPFAM" id="SSF52799">
    <property type="entry name" value="(Phosphotyrosine protein) phosphatases II"/>
    <property type="match status" value="1"/>
</dbReference>